<dbReference type="Pfam" id="PF12728">
    <property type="entry name" value="HTH_17"/>
    <property type="match status" value="1"/>
</dbReference>
<dbReference type="RefSeq" id="WP_233472941.1">
    <property type="nucleotide sequence ID" value="NZ_BONS01000012.1"/>
</dbReference>
<dbReference type="AlphaFoldDB" id="A0A8J7GM07"/>
<dbReference type="NCBIfam" id="TIGR01764">
    <property type="entry name" value="excise"/>
    <property type="match status" value="1"/>
</dbReference>
<evidence type="ECO:0000313" key="3">
    <source>
        <dbReference type="Proteomes" id="UP000622552"/>
    </source>
</evidence>
<gene>
    <name evidence="2" type="ORF">IW245_005477</name>
</gene>
<sequence length="86" mass="9096">MNTTTLATPGGNSPPAPRFYNVAEAALLMKLSEPTVYRAIRAGEFPAIRVRGRYVVPAKAIDAMESGALELGLVDAAEYTVTRSAA</sequence>
<proteinExistence type="predicted"/>
<name>A0A8J7GM07_9ACTN</name>
<feature type="domain" description="Helix-turn-helix" evidence="1">
    <location>
        <begin position="19"/>
        <end position="63"/>
    </location>
</feature>
<protein>
    <submittedName>
        <fullName evidence="2">Excisionase family DNA binding protein</fullName>
    </submittedName>
</protein>
<dbReference type="EMBL" id="JADOUF010000001">
    <property type="protein sequence ID" value="MBG6139283.1"/>
    <property type="molecule type" value="Genomic_DNA"/>
</dbReference>
<evidence type="ECO:0000259" key="1">
    <source>
        <dbReference type="Pfam" id="PF12728"/>
    </source>
</evidence>
<accession>A0A8J7GM07</accession>
<reference evidence="2" key="1">
    <citation type="submission" date="2020-11" db="EMBL/GenBank/DDBJ databases">
        <title>Sequencing the genomes of 1000 actinobacteria strains.</title>
        <authorList>
            <person name="Klenk H.-P."/>
        </authorList>
    </citation>
    <scope>NUCLEOTIDE SEQUENCE</scope>
    <source>
        <strain evidence="2">DSM 45356</strain>
    </source>
</reference>
<dbReference type="InterPro" id="IPR010093">
    <property type="entry name" value="SinI_DNA-bd"/>
</dbReference>
<dbReference type="GO" id="GO:0003677">
    <property type="term" value="F:DNA binding"/>
    <property type="evidence" value="ECO:0007669"/>
    <property type="project" value="InterPro"/>
</dbReference>
<organism evidence="2 3">
    <name type="scientific">Longispora fulva</name>
    <dbReference type="NCBI Taxonomy" id="619741"/>
    <lineage>
        <taxon>Bacteria</taxon>
        <taxon>Bacillati</taxon>
        <taxon>Actinomycetota</taxon>
        <taxon>Actinomycetes</taxon>
        <taxon>Micromonosporales</taxon>
        <taxon>Micromonosporaceae</taxon>
        <taxon>Longispora</taxon>
    </lineage>
</organism>
<dbReference type="InterPro" id="IPR041657">
    <property type="entry name" value="HTH_17"/>
</dbReference>
<evidence type="ECO:0000313" key="2">
    <source>
        <dbReference type="EMBL" id="MBG6139283.1"/>
    </source>
</evidence>
<comment type="caution">
    <text evidence="2">The sequence shown here is derived from an EMBL/GenBank/DDBJ whole genome shotgun (WGS) entry which is preliminary data.</text>
</comment>
<dbReference type="Proteomes" id="UP000622552">
    <property type="component" value="Unassembled WGS sequence"/>
</dbReference>
<keyword evidence="3" id="KW-1185">Reference proteome</keyword>